<dbReference type="SMART" id="SM00633">
    <property type="entry name" value="Glyco_10"/>
    <property type="match status" value="1"/>
</dbReference>
<evidence type="ECO:0000256" key="6">
    <source>
        <dbReference type="ARBA" id="ARBA00023277"/>
    </source>
</evidence>
<dbReference type="InterPro" id="IPR044846">
    <property type="entry name" value="GH10"/>
</dbReference>
<dbReference type="InterPro" id="IPR017853">
    <property type="entry name" value="GH"/>
</dbReference>
<dbReference type="PROSITE" id="PS51318">
    <property type="entry name" value="TAT"/>
    <property type="match status" value="1"/>
</dbReference>
<keyword evidence="8 9" id="KW-0624">Polysaccharide degradation</keyword>
<comment type="catalytic activity">
    <reaction evidence="1 9">
        <text>Endohydrolysis of (1-&gt;4)-beta-D-xylosidic linkages in xylans.</text>
        <dbReference type="EC" id="3.2.1.8"/>
    </reaction>
</comment>
<keyword evidence="6 9" id="KW-0119">Carbohydrate metabolism</keyword>
<dbReference type="Proteomes" id="UP001501094">
    <property type="component" value="Unassembled WGS sequence"/>
</dbReference>
<evidence type="ECO:0000256" key="5">
    <source>
        <dbReference type="ARBA" id="ARBA00022801"/>
    </source>
</evidence>
<dbReference type="Pfam" id="PF00331">
    <property type="entry name" value="Glyco_hydro_10"/>
    <property type="match status" value="1"/>
</dbReference>
<feature type="domain" description="GH10" evidence="11">
    <location>
        <begin position="67"/>
        <end position="373"/>
    </location>
</feature>
<evidence type="ECO:0000256" key="9">
    <source>
        <dbReference type="RuleBase" id="RU361174"/>
    </source>
</evidence>
<evidence type="ECO:0000256" key="2">
    <source>
        <dbReference type="ARBA" id="ARBA00007495"/>
    </source>
</evidence>
<evidence type="ECO:0000256" key="1">
    <source>
        <dbReference type="ARBA" id="ARBA00000681"/>
    </source>
</evidence>
<feature type="signal peptide" evidence="10">
    <location>
        <begin position="1"/>
        <end position="36"/>
    </location>
</feature>
<keyword evidence="13" id="KW-1185">Reference proteome</keyword>
<evidence type="ECO:0000256" key="7">
    <source>
        <dbReference type="ARBA" id="ARBA00023295"/>
    </source>
</evidence>
<dbReference type="InterPro" id="IPR006311">
    <property type="entry name" value="TAT_signal"/>
</dbReference>
<organism evidence="12 13">
    <name type="scientific">Myceligenerans crystallogenes</name>
    <dbReference type="NCBI Taxonomy" id="316335"/>
    <lineage>
        <taxon>Bacteria</taxon>
        <taxon>Bacillati</taxon>
        <taxon>Actinomycetota</taxon>
        <taxon>Actinomycetes</taxon>
        <taxon>Micrococcales</taxon>
        <taxon>Promicromonosporaceae</taxon>
        <taxon>Myceligenerans</taxon>
    </lineage>
</organism>
<evidence type="ECO:0000256" key="3">
    <source>
        <dbReference type="ARBA" id="ARBA00022651"/>
    </source>
</evidence>
<dbReference type="EMBL" id="BAAANL010000002">
    <property type="protein sequence ID" value="GAA1855595.1"/>
    <property type="molecule type" value="Genomic_DNA"/>
</dbReference>
<keyword evidence="4 10" id="KW-0732">Signal</keyword>
<name>A0ABN2N893_9MICO</name>
<dbReference type="RefSeq" id="WP_344100310.1">
    <property type="nucleotide sequence ID" value="NZ_BAAANL010000002.1"/>
</dbReference>
<dbReference type="EC" id="3.2.1.8" evidence="9"/>
<evidence type="ECO:0000313" key="12">
    <source>
        <dbReference type="EMBL" id="GAA1855595.1"/>
    </source>
</evidence>
<keyword evidence="5 9" id="KW-0378">Hydrolase</keyword>
<evidence type="ECO:0000313" key="13">
    <source>
        <dbReference type="Proteomes" id="UP001501094"/>
    </source>
</evidence>
<feature type="chain" id="PRO_5045626606" description="Beta-xylanase" evidence="10">
    <location>
        <begin position="37"/>
        <end position="391"/>
    </location>
</feature>
<dbReference type="InterPro" id="IPR001000">
    <property type="entry name" value="GH10_dom"/>
</dbReference>
<comment type="similarity">
    <text evidence="2 9">Belongs to the glycosyl hydrolase 10 (cellulase F) family.</text>
</comment>
<dbReference type="SUPFAM" id="SSF51445">
    <property type="entry name" value="(Trans)glycosidases"/>
    <property type="match status" value="1"/>
</dbReference>
<dbReference type="Gene3D" id="3.20.20.80">
    <property type="entry name" value="Glycosidases"/>
    <property type="match status" value="1"/>
</dbReference>
<reference evidence="12 13" key="1">
    <citation type="journal article" date="2019" name="Int. J. Syst. Evol. Microbiol.">
        <title>The Global Catalogue of Microorganisms (GCM) 10K type strain sequencing project: providing services to taxonomists for standard genome sequencing and annotation.</title>
        <authorList>
            <consortium name="The Broad Institute Genomics Platform"/>
            <consortium name="The Broad Institute Genome Sequencing Center for Infectious Disease"/>
            <person name="Wu L."/>
            <person name="Ma J."/>
        </authorList>
    </citation>
    <scope>NUCLEOTIDE SEQUENCE [LARGE SCALE GENOMIC DNA]</scope>
    <source>
        <strain evidence="12 13">JCM 14326</strain>
    </source>
</reference>
<keyword evidence="3" id="KW-0858">Xylan degradation</keyword>
<sequence>MSHSITKRRLAAVVASALAAASAVTAVALTGPAAQAGPKTPTLRSEAPRDLEVGSAVWGQRELIGYDRKHPTEFQRILGAEFGSLTPENDMKWAELHPEPGVYDFSGADAVVAFAKANGQEVRGHTLLWHSQNPQWVTDASAGWTCQEARDVLEEHVRTVVGRYAGEIYEWDVANEIFQDDWDAGGVRLRTEANPFLKACAEDPVALIGDVFRWAHEADPAAALFLNDYNAEGVNTKTNAYYDLATELLADGVPLHGMGAQAHLSLQYEFDESVTENFERFADLGLQVAVTEADVRMPLGDDGEPTAEQITLQTERYRKLLDACLDVPSCSSFTVWGFDDARSWVPGVFPEGYATIMTGEYVKKPAYHTLLDGLRDATPGTGPRTPPVPAR</sequence>
<evidence type="ECO:0000259" key="11">
    <source>
        <dbReference type="PROSITE" id="PS51760"/>
    </source>
</evidence>
<protein>
    <recommendedName>
        <fullName evidence="9">Beta-xylanase</fullName>
        <ecNumber evidence="9">3.2.1.8</ecNumber>
    </recommendedName>
</protein>
<accession>A0ABN2N893</accession>
<dbReference type="PRINTS" id="PR00134">
    <property type="entry name" value="GLHYDRLASE10"/>
</dbReference>
<proteinExistence type="inferred from homology"/>
<dbReference type="PROSITE" id="PS51760">
    <property type="entry name" value="GH10_2"/>
    <property type="match status" value="1"/>
</dbReference>
<evidence type="ECO:0000256" key="8">
    <source>
        <dbReference type="ARBA" id="ARBA00023326"/>
    </source>
</evidence>
<evidence type="ECO:0000256" key="4">
    <source>
        <dbReference type="ARBA" id="ARBA00022729"/>
    </source>
</evidence>
<comment type="caution">
    <text evidence="12">The sequence shown here is derived from an EMBL/GenBank/DDBJ whole genome shotgun (WGS) entry which is preliminary data.</text>
</comment>
<gene>
    <name evidence="12" type="ORF">GCM10009751_10630</name>
</gene>
<dbReference type="PANTHER" id="PTHR31490:SF88">
    <property type="entry name" value="BETA-XYLANASE"/>
    <property type="match status" value="1"/>
</dbReference>
<dbReference type="PANTHER" id="PTHR31490">
    <property type="entry name" value="GLYCOSYL HYDROLASE"/>
    <property type="match status" value="1"/>
</dbReference>
<keyword evidence="7 9" id="KW-0326">Glycosidase</keyword>
<evidence type="ECO:0000256" key="10">
    <source>
        <dbReference type="SAM" id="SignalP"/>
    </source>
</evidence>